<feature type="compositionally biased region" description="Basic residues" evidence="1">
    <location>
        <begin position="184"/>
        <end position="203"/>
    </location>
</feature>
<feature type="region of interest" description="Disordered" evidence="1">
    <location>
        <begin position="218"/>
        <end position="332"/>
    </location>
</feature>
<feature type="compositionally biased region" description="Polar residues" evidence="1">
    <location>
        <begin position="266"/>
        <end position="285"/>
    </location>
</feature>
<protein>
    <submittedName>
        <fullName evidence="2">Uncharacterized protein</fullName>
    </submittedName>
</protein>
<feature type="region of interest" description="Disordered" evidence="1">
    <location>
        <begin position="1"/>
        <end position="108"/>
    </location>
</feature>
<feature type="compositionally biased region" description="Basic and acidic residues" evidence="1">
    <location>
        <begin position="613"/>
        <end position="639"/>
    </location>
</feature>
<feature type="compositionally biased region" description="Gly residues" evidence="1">
    <location>
        <begin position="16"/>
        <end position="34"/>
    </location>
</feature>
<feature type="compositionally biased region" description="Basic and acidic residues" evidence="1">
    <location>
        <begin position="568"/>
        <end position="582"/>
    </location>
</feature>
<evidence type="ECO:0000313" key="2">
    <source>
        <dbReference type="EMBL" id="KAE8253432.1"/>
    </source>
</evidence>
<feature type="compositionally biased region" description="Basic and acidic residues" evidence="1">
    <location>
        <begin position="652"/>
        <end position="661"/>
    </location>
</feature>
<comment type="caution">
    <text evidence="2">The sequence shown here is derived from an EMBL/GenBank/DDBJ whole genome shotgun (WGS) entry which is preliminary data.</text>
</comment>
<proteinExistence type="predicted"/>
<feature type="compositionally biased region" description="Polar residues" evidence="1">
    <location>
        <begin position="640"/>
        <end position="651"/>
    </location>
</feature>
<feature type="compositionally biased region" description="Basic and acidic residues" evidence="1">
    <location>
        <begin position="305"/>
        <end position="328"/>
    </location>
</feature>
<dbReference type="Proteomes" id="UP000077684">
    <property type="component" value="Unassembled WGS sequence"/>
</dbReference>
<feature type="compositionally biased region" description="Basic and acidic residues" evidence="1">
    <location>
        <begin position="60"/>
        <end position="78"/>
    </location>
</feature>
<dbReference type="EMBL" id="LWDE02000094">
    <property type="protein sequence ID" value="KAE8253432.1"/>
    <property type="molecule type" value="Genomic_DNA"/>
</dbReference>
<evidence type="ECO:0000313" key="3">
    <source>
        <dbReference type="Proteomes" id="UP000077684"/>
    </source>
</evidence>
<feature type="compositionally biased region" description="Low complexity" evidence="1">
    <location>
        <begin position="531"/>
        <end position="555"/>
    </location>
</feature>
<gene>
    <name evidence="2" type="ORF">A4X06_0g1461</name>
</gene>
<evidence type="ECO:0000256" key="1">
    <source>
        <dbReference type="SAM" id="MobiDB-lite"/>
    </source>
</evidence>
<feature type="region of interest" description="Disordered" evidence="1">
    <location>
        <begin position="177"/>
        <end position="204"/>
    </location>
</feature>
<accession>A0A8X7SZS4</accession>
<reference evidence="2" key="1">
    <citation type="submission" date="2016-04" db="EMBL/GenBank/DDBJ databases">
        <authorList>
            <person name="Nguyen H.D."/>
            <person name="Samba Siva P."/>
            <person name="Cullis J."/>
            <person name="Levesque C.A."/>
            <person name="Hambleton S."/>
        </authorList>
    </citation>
    <scope>NUCLEOTIDE SEQUENCE</scope>
    <source>
        <strain evidence="2">DAOMC 236426</strain>
    </source>
</reference>
<sequence>MSASARPHLISRGSSSNGGSGGGSGSGSGSGQRPGPGAAKTSHHPPAPTLRSGIQTRSNARHEAQVSADREADTRPRLDPQQVAGPSKQPEARPPPAASTSKSSKSLTVQLNCEKKGWHILGRQSYELTIAEVVNIYGPPTCVEDISLYYRANQKGKFCRIAPSAWSALPPNAPIYAKGPATTKKGKRKSAKAKGSKLTKKQRRELVLAAQSKEATIIKDVLKPPGQKGKGKATKSAHAPEPHGDSRGAQSSLPPSVPKAPKVKFTGSNTEPLGQKTASTMTADSSRAADSPVGPVDRSTQMELVSDRVTSKKRALDAEDGPYPRRASESTNCPWSKGAAVRTWWEQVRMYKSPDQVRHALASVEDHMRAVKSSKCVTPDCFCHGQALQILLRAKAWLQQVQPLFQQSRNFTMAYYPEELAKQKAQSHNLRLHSASQPPALPVSGQAGQNSTWQQSERHLMNKRSRFGSLPTPSTAIAPSDKELPLAEAPLALPVVPPVVLPVVPPVMPPVAQQSTSGSSVRSTNPPPPSSSSSRPHSSSSRPHSSSSRPHSSSSRTRRSTVGPDVASENRPRPREVHKKERDEDDDSDFELVAVFPPRPLGQQSDPGAASGSRDRDGRDNDSERDELVSDDNASDRDVSMNTNQTAASDTGNERADTDRSWTFEMPRRSSHKHWTAKEHTIFMDKLRAETESLDHHLAPAERQTFFDRFERKYGRMLNQRTSPALLSRLTTVKNAARLQNKSLPQQLEYLFPARSKTHGP</sequence>
<keyword evidence="3" id="KW-1185">Reference proteome</keyword>
<feature type="region of interest" description="Disordered" evidence="1">
    <location>
        <begin position="511"/>
        <end position="661"/>
    </location>
</feature>
<organism evidence="2 3">
    <name type="scientific">Tilletia controversa</name>
    <name type="common">dwarf bunt fungus</name>
    <dbReference type="NCBI Taxonomy" id="13291"/>
    <lineage>
        <taxon>Eukaryota</taxon>
        <taxon>Fungi</taxon>
        <taxon>Dikarya</taxon>
        <taxon>Basidiomycota</taxon>
        <taxon>Ustilaginomycotina</taxon>
        <taxon>Exobasidiomycetes</taxon>
        <taxon>Tilletiales</taxon>
        <taxon>Tilletiaceae</taxon>
        <taxon>Tilletia</taxon>
    </lineage>
</organism>
<reference evidence="2" key="2">
    <citation type="journal article" date="2019" name="IMA Fungus">
        <title>Genome sequencing and comparison of five Tilletia species to identify candidate genes for the detection of regulated species infecting wheat.</title>
        <authorList>
            <person name="Nguyen H.D.T."/>
            <person name="Sultana T."/>
            <person name="Kesanakurti P."/>
            <person name="Hambleton S."/>
        </authorList>
    </citation>
    <scope>NUCLEOTIDE SEQUENCE</scope>
    <source>
        <strain evidence="2">DAOMC 236426</strain>
    </source>
</reference>
<dbReference type="AlphaFoldDB" id="A0A8X7SZS4"/>
<name>A0A8X7SZS4_9BASI</name>